<dbReference type="OrthoDB" id="2621411at2759"/>
<dbReference type="Proteomes" id="UP000054477">
    <property type="component" value="Unassembled WGS sequence"/>
</dbReference>
<name>A0A0C9WJ72_9AGAR</name>
<protein>
    <submittedName>
        <fullName evidence="1">Uncharacterized protein</fullName>
    </submittedName>
</protein>
<evidence type="ECO:0000313" key="2">
    <source>
        <dbReference type="Proteomes" id="UP000054477"/>
    </source>
</evidence>
<proteinExistence type="predicted"/>
<reference evidence="2" key="2">
    <citation type="submission" date="2015-01" db="EMBL/GenBank/DDBJ databases">
        <title>Evolutionary Origins and Diversification of the Mycorrhizal Mutualists.</title>
        <authorList>
            <consortium name="DOE Joint Genome Institute"/>
            <consortium name="Mycorrhizal Genomics Consortium"/>
            <person name="Kohler A."/>
            <person name="Kuo A."/>
            <person name="Nagy L.G."/>
            <person name="Floudas D."/>
            <person name="Copeland A."/>
            <person name="Barry K.W."/>
            <person name="Cichocki N."/>
            <person name="Veneault-Fourrey C."/>
            <person name="LaButti K."/>
            <person name="Lindquist E.A."/>
            <person name="Lipzen A."/>
            <person name="Lundell T."/>
            <person name="Morin E."/>
            <person name="Murat C."/>
            <person name="Riley R."/>
            <person name="Ohm R."/>
            <person name="Sun H."/>
            <person name="Tunlid A."/>
            <person name="Henrissat B."/>
            <person name="Grigoriev I.V."/>
            <person name="Hibbett D.S."/>
            <person name="Martin F."/>
        </authorList>
    </citation>
    <scope>NUCLEOTIDE SEQUENCE [LARGE SCALE GENOMIC DNA]</scope>
    <source>
        <strain evidence="2">LaAM-08-1</strain>
    </source>
</reference>
<organism evidence="1 2">
    <name type="scientific">Laccaria amethystina LaAM-08-1</name>
    <dbReference type="NCBI Taxonomy" id="1095629"/>
    <lineage>
        <taxon>Eukaryota</taxon>
        <taxon>Fungi</taxon>
        <taxon>Dikarya</taxon>
        <taxon>Basidiomycota</taxon>
        <taxon>Agaricomycotina</taxon>
        <taxon>Agaricomycetes</taxon>
        <taxon>Agaricomycetidae</taxon>
        <taxon>Agaricales</taxon>
        <taxon>Agaricineae</taxon>
        <taxon>Hydnangiaceae</taxon>
        <taxon>Laccaria</taxon>
    </lineage>
</organism>
<dbReference type="EMBL" id="KN838805">
    <property type="protein sequence ID" value="KIJ94189.1"/>
    <property type="molecule type" value="Genomic_DNA"/>
</dbReference>
<reference evidence="1 2" key="1">
    <citation type="submission" date="2014-04" db="EMBL/GenBank/DDBJ databases">
        <authorList>
            <consortium name="DOE Joint Genome Institute"/>
            <person name="Kuo A."/>
            <person name="Kohler A."/>
            <person name="Nagy L.G."/>
            <person name="Floudas D."/>
            <person name="Copeland A."/>
            <person name="Barry K.W."/>
            <person name="Cichocki N."/>
            <person name="Veneault-Fourrey C."/>
            <person name="LaButti K."/>
            <person name="Lindquist E.A."/>
            <person name="Lipzen A."/>
            <person name="Lundell T."/>
            <person name="Morin E."/>
            <person name="Murat C."/>
            <person name="Sun H."/>
            <person name="Tunlid A."/>
            <person name="Henrissat B."/>
            <person name="Grigoriev I.V."/>
            <person name="Hibbett D.S."/>
            <person name="Martin F."/>
            <person name="Nordberg H.P."/>
            <person name="Cantor M.N."/>
            <person name="Hua S.X."/>
        </authorList>
    </citation>
    <scope>NUCLEOTIDE SEQUENCE [LARGE SCALE GENOMIC DNA]</scope>
    <source>
        <strain evidence="1 2">LaAM-08-1</strain>
    </source>
</reference>
<keyword evidence="2" id="KW-1185">Reference proteome</keyword>
<sequence length="131" mass="14978">MYITTILKADPENEKLTDAELLQRAWKVQFSNVDVDKDCLALLEEEMFERSARAGVAGHCQWGLDIGDHDGWDLYRDVPGYFNHGDRAESESELQTGPHYKSVPVKVTQIDLRPQPKPRPIAKKVVKQKKM</sequence>
<gene>
    <name evidence="1" type="ORF">K443DRAFT_642500</name>
</gene>
<evidence type="ECO:0000313" key="1">
    <source>
        <dbReference type="EMBL" id="KIJ94189.1"/>
    </source>
</evidence>
<accession>A0A0C9WJ72</accession>
<dbReference type="AlphaFoldDB" id="A0A0C9WJ72"/>
<dbReference type="HOGENOM" id="CLU_1678019_0_0_1"/>